<dbReference type="SUPFAM" id="SSF50044">
    <property type="entry name" value="SH3-domain"/>
    <property type="match status" value="1"/>
</dbReference>
<evidence type="ECO:0008006" key="3">
    <source>
        <dbReference type="Google" id="ProtNLM"/>
    </source>
</evidence>
<proteinExistence type="predicted"/>
<dbReference type="AlphaFoldDB" id="A0A1T0CL45"/>
<dbReference type="STRING" id="470453.B0680_08550"/>
<gene>
    <name evidence="1" type="ORF">B0680_08550</name>
</gene>
<dbReference type="Proteomes" id="UP000189800">
    <property type="component" value="Unassembled WGS sequence"/>
</dbReference>
<dbReference type="EMBL" id="MUYU01000022">
    <property type="protein sequence ID" value="OOS23023.1"/>
    <property type="molecule type" value="Genomic_DNA"/>
</dbReference>
<name>A0A1T0CL45_9GAMM</name>
<dbReference type="RefSeq" id="WP_078254685.1">
    <property type="nucleotide sequence ID" value="NZ_MUYU01000022.1"/>
</dbReference>
<keyword evidence="2" id="KW-1185">Reference proteome</keyword>
<evidence type="ECO:0000313" key="1">
    <source>
        <dbReference type="EMBL" id="OOS23023.1"/>
    </source>
</evidence>
<dbReference type="OrthoDB" id="1030757at2"/>
<reference evidence="1 2" key="1">
    <citation type="submission" date="2017-02" db="EMBL/GenBank/DDBJ databases">
        <title>Draft genome sequence of Moraxella pluranimalium CCUG 54913T type strain.</title>
        <authorList>
            <person name="Salva-Serra F."/>
            <person name="Engstrom-Jakobsson H."/>
            <person name="Thorell K."/>
            <person name="Jaen-Luchoro D."/>
            <person name="Gonzales-Siles L."/>
            <person name="Karlsson R."/>
            <person name="Yazdan S."/>
            <person name="Boulund F."/>
            <person name="Johnning A."/>
            <person name="Engstrand L."/>
            <person name="Kristiansson E."/>
            <person name="Moore E."/>
        </authorList>
    </citation>
    <scope>NUCLEOTIDE SEQUENCE [LARGE SCALE GENOMIC DNA]</scope>
    <source>
        <strain evidence="1 2">CCUG 54913</strain>
    </source>
</reference>
<accession>A0A1T0CL45</accession>
<sequence length="125" mass="14342">MQCLVLYSHYSEGTFPTFKAGTKLGELLPCQKYQGWYSTTYNNVEFFVYGGFVDENNTLIVDYNPTELEVHHGDMVEVLGLYQGWIWVKITSKHNNQGSSVGQIGWLPNEIVQSCYTIKDFNNNQ</sequence>
<comment type="caution">
    <text evidence="1">The sequence shown here is derived from an EMBL/GenBank/DDBJ whole genome shotgun (WGS) entry which is preliminary data.</text>
</comment>
<organism evidence="1 2">
    <name type="scientific">Moraxella pluranimalium</name>
    <dbReference type="NCBI Taxonomy" id="470453"/>
    <lineage>
        <taxon>Bacteria</taxon>
        <taxon>Pseudomonadati</taxon>
        <taxon>Pseudomonadota</taxon>
        <taxon>Gammaproteobacteria</taxon>
        <taxon>Moraxellales</taxon>
        <taxon>Moraxellaceae</taxon>
        <taxon>Moraxella</taxon>
    </lineage>
</organism>
<protein>
    <recommendedName>
        <fullName evidence="3">SH3 domain-containing protein</fullName>
    </recommendedName>
</protein>
<dbReference type="InterPro" id="IPR036028">
    <property type="entry name" value="SH3-like_dom_sf"/>
</dbReference>
<dbReference type="Gene3D" id="2.30.30.40">
    <property type="entry name" value="SH3 Domains"/>
    <property type="match status" value="1"/>
</dbReference>
<evidence type="ECO:0000313" key="2">
    <source>
        <dbReference type="Proteomes" id="UP000189800"/>
    </source>
</evidence>